<dbReference type="Proteomes" id="UP000287033">
    <property type="component" value="Unassembled WGS sequence"/>
</dbReference>
<sequence>SAAPEEVHVAVVGNGDRAGAVVRDARAPEAEGCVVVEVEGVVRRACAEGPAGDGVSCRGAWRDHQVGLRRGAENGRGGLSVRHHPAVPVGGVGVVATGRSGAPRRRLRPRCVSGDRQRGRGQQGRAEQAVHDATRRSRNRS</sequence>
<comment type="caution">
    <text evidence="2">The sequence shown here is derived from an EMBL/GenBank/DDBJ whole genome shotgun (WGS) entry which is preliminary data.</text>
</comment>
<name>A0A401TVY2_CHIPU</name>
<feature type="region of interest" description="Disordered" evidence="1">
    <location>
        <begin position="90"/>
        <end position="141"/>
    </location>
</feature>
<protein>
    <submittedName>
        <fullName evidence="2">Uncharacterized protein</fullName>
    </submittedName>
</protein>
<feature type="compositionally biased region" description="Low complexity" evidence="1">
    <location>
        <begin position="90"/>
        <end position="99"/>
    </location>
</feature>
<feature type="non-terminal residue" evidence="2">
    <location>
        <position position="1"/>
    </location>
</feature>
<organism evidence="2 3">
    <name type="scientific">Chiloscyllium punctatum</name>
    <name type="common">Brownbanded bambooshark</name>
    <name type="synonym">Hemiscyllium punctatum</name>
    <dbReference type="NCBI Taxonomy" id="137246"/>
    <lineage>
        <taxon>Eukaryota</taxon>
        <taxon>Metazoa</taxon>
        <taxon>Chordata</taxon>
        <taxon>Craniata</taxon>
        <taxon>Vertebrata</taxon>
        <taxon>Chondrichthyes</taxon>
        <taxon>Elasmobranchii</taxon>
        <taxon>Galeomorphii</taxon>
        <taxon>Galeoidea</taxon>
        <taxon>Orectolobiformes</taxon>
        <taxon>Hemiscylliidae</taxon>
        <taxon>Chiloscyllium</taxon>
    </lineage>
</organism>
<keyword evidence="3" id="KW-1185">Reference proteome</keyword>
<evidence type="ECO:0000313" key="3">
    <source>
        <dbReference type="Proteomes" id="UP000287033"/>
    </source>
</evidence>
<accession>A0A401TVY2</accession>
<evidence type="ECO:0000256" key="1">
    <source>
        <dbReference type="SAM" id="MobiDB-lite"/>
    </source>
</evidence>
<reference evidence="2 3" key="1">
    <citation type="journal article" date="2018" name="Nat. Ecol. Evol.">
        <title>Shark genomes provide insights into elasmobranch evolution and the origin of vertebrates.</title>
        <authorList>
            <person name="Hara Y"/>
            <person name="Yamaguchi K"/>
            <person name="Onimaru K"/>
            <person name="Kadota M"/>
            <person name="Koyanagi M"/>
            <person name="Keeley SD"/>
            <person name="Tatsumi K"/>
            <person name="Tanaka K"/>
            <person name="Motone F"/>
            <person name="Kageyama Y"/>
            <person name="Nozu R"/>
            <person name="Adachi N"/>
            <person name="Nishimura O"/>
            <person name="Nakagawa R"/>
            <person name="Tanegashima C"/>
            <person name="Kiyatake I"/>
            <person name="Matsumoto R"/>
            <person name="Murakumo K"/>
            <person name="Nishida K"/>
            <person name="Terakita A"/>
            <person name="Kuratani S"/>
            <person name="Sato K"/>
            <person name="Hyodo S Kuraku.S."/>
        </authorList>
    </citation>
    <scope>NUCLEOTIDE SEQUENCE [LARGE SCALE GENOMIC DNA]</scope>
</reference>
<evidence type="ECO:0000313" key="2">
    <source>
        <dbReference type="EMBL" id="GCC46799.1"/>
    </source>
</evidence>
<gene>
    <name evidence="2" type="ORF">chiPu_0031006</name>
</gene>
<dbReference type="EMBL" id="BEZZ01198525">
    <property type="protein sequence ID" value="GCC46799.1"/>
    <property type="molecule type" value="Genomic_DNA"/>
</dbReference>
<dbReference type="AlphaFoldDB" id="A0A401TVY2"/>
<proteinExistence type="predicted"/>